<keyword evidence="3" id="KW-1185">Reference proteome</keyword>
<keyword evidence="1" id="KW-0472">Membrane</keyword>
<reference evidence="3" key="1">
    <citation type="submission" date="2017-06" db="EMBL/GenBank/DDBJ databases">
        <authorList>
            <person name="Varghese N."/>
            <person name="Submissions S."/>
        </authorList>
    </citation>
    <scope>NUCLEOTIDE SEQUENCE [LARGE SCALE GENOMIC DNA]</scope>
    <source>
        <strain evidence="3">DSM 28041</strain>
    </source>
</reference>
<keyword evidence="1" id="KW-1133">Transmembrane helix</keyword>
<organism evidence="2 3">
    <name type="scientific">Hymenobacter mucosus</name>
    <dbReference type="NCBI Taxonomy" id="1411120"/>
    <lineage>
        <taxon>Bacteria</taxon>
        <taxon>Pseudomonadati</taxon>
        <taxon>Bacteroidota</taxon>
        <taxon>Cytophagia</taxon>
        <taxon>Cytophagales</taxon>
        <taxon>Hymenobacteraceae</taxon>
        <taxon>Hymenobacter</taxon>
    </lineage>
</organism>
<evidence type="ECO:0000256" key="1">
    <source>
        <dbReference type="SAM" id="Phobius"/>
    </source>
</evidence>
<dbReference type="AlphaFoldDB" id="A0A238XY18"/>
<name>A0A238XY18_9BACT</name>
<keyword evidence="1" id="KW-0812">Transmembrane</keyword>
<gene>
    <name evidence="2" type="ORF">SAMN06269173_104486</name>
</gene>
<protein>
    <submittedName>
        <fullName evidence="2">Uncharacterized protein</fullName>
    </submittedName>
</protein>
<feature type="transmembrane region" description="Helical" evidence="1">
    <location>
        <begin position="63"/>
        <end position="85"/>
    </location>
</feature>
<accession>A0A238XY18</accession>
<dbReference type="EMBL" id="FZNS01000004">
    <property type="protein sequence ID" value="SNR63807.1"/>
    <property type="molecule type" value="Genomic_DNA"/>
</dbReference>
<evidence type="ECO:0000313" key="2">
    <source>
        <dbReference type="EMBL" id="SNR63807.1"/>
    </source>
</evidence>
<proteinExistence type="predicted"/>
<feature type="transmembrane region" description="Helical" evidence="1">
    <location>
        <begin position="105"/>
        <end position="127"/>
    </location>
</feature>
<dbReference type="Proteomes" id="UP000198310">
    <property type="component" value="Unassembled WGS sequence"/>
</dbReference>
<dbReference type="RefSeq" id="WP_045689508.1">
    <property type="nucleotide sequence ID" value="NZ_FZNS01000004.1"/>
</dbReference>
<evidence type="ECO:0000313" key="3">
    <source>
        <dbReference type="Proteomes" id="UP000198310"/>
    </source>
</evidence>
<feature type="transmembrane region" description="Helical" evidence="1">
    <location>
        <begin position="32"/>
        <end position="56"/>
    </location>
</feature>
<sequence>MKHLTKGILTTVGLLWPMVTYAGEREDKYTLLQIGGIGGMIAGVGLYVLLMLLTAVFVRTKKLAVAAGVFCWVLLAYTQFLSVRTLRLAAGLLQTTSAVPTLAPLPGYLLAALVSIALFALAVLVVARRIWKERHRPRRPPGFGEASSEYR</sequence>